<protein>
    <recommendedName>
        <fullName evidence="9">Major facilitator superfamily (MFS) profile domain-containing protein</fullName>
    </recommendedName>
</protein>
<evidence type="ECO:0000256" key="5">
    <source>
        <dbReference type="ARBA" id="ARBA00023136"/>
    </source>
</evidence>
<comment type="caution">
    <text evidence="7">The sequence shown here is derived from an EMBL/GenBank/DDBJ whole genome shotgun (WGS) entry which is preliminary data.</text>
</comment>
<sequence>MLSKPLETEHFRAAAHIEHRTEQISYNVNARIVNPLADIAKPELPVRVGEFCDKNGFSDKEDVFYRGAIAAQDPLPDAWDAHPELTDDDKYWLKREITHKWHLPRHLYYAIALCSLGSAIQGWDNTGANGANLWFPQEFGIEDRSWLIDRPSRYHLRLGISIKVSVIPIYTAEVSPAFIRGGMIGPLAWRFQLGPAFVPAVPVVFFVWWCPESPRWLIKKGRYHAAFTSFYRLRTITICINNVVGNALGLTFPSLLDHISPTGAFNFHAGLNIIAFLVIFVLIPETKQRTLEELDCILSVPTRRHAAYQLRH</sequence>
<feature type="transmembrane region" description="Helical" evidence="6">
    <location>
        <begin position="231"/>
        <end position="252"/>
    </location>
</feature>
<organism evidence="7 8">
    <name type="scientific">Sporothrix bragantina</name>
    <dbReference type="NCBI Taxonomy" id="671064"/>
    <lineage>
        <taxon>Eukaryota</taxon>
        <taxon>Fungi</taxon>
        <taxon>Dikarya</taxon>
        <taxon>Ascomycota</taxon>
        <taxon>Pezizomycotina</taxon>
        <taxon>Sordariomycetes</taxon>
        <taxon>Sordariomycetidae</taxon>
        <taxon>Ophiostomatales</taxon>
        <taxon>Ophiostomataceae</taxon>
        <taxon>Sporothrix</taxon>
    </lineage>
</organism>
<evidence type="ECO:0000256" key="4">
    <source>
        <dbReference type="ARBA" id="ARBA00022989"/>
    </source>
</evidence>
<gene>
    <name evidence="7" type="ORF">SBRCBS47491_004534</name>
</gene>
<keyword evidence="8" id="KW-1185">Reference proteome</keyword>
<feature type="transmembrane region" description="Helical" evidence="6">
    <location>
        <begin position="264"/>
        <end position="283"/>
    </location>
</feature>
<dbReference type="Proteomes" id="UP001642406">
    <property type="component" value="Unassembled WGS sequence"/>
</dbReference>
<dbReference type="PANTHER" id="PTHR48020:SF12">
    <property type="entry name" value="PROTON MYO-INOSITOL COTRANSPORTER"/>
    <property type="match status" value="1"/>
</dbReference>
<evidence type="ECO:0000256" key="3">
    <source>
        <dbReference type="ARBA" id="ARBA00022692"/>
    </source>
</evidence>
<reference evidence="7 8" key="1">
    <citation type="submission" date="2024-01" db="EMBL/GenBank/DDBJ databases">
        <authorList>
            <person name="Allen C."/>
            <person name="Tagirdzhanova G."/>
        </authorList>
    </citation>
    <scope>NUCLEOTIDE SEQUENCE [LARGE SCALE GENOMIC DNA]</scope>
</reference>
<dbReference type="InterPro" id="IPR005828">
    <property type="entry name" value="MFS_sugar_transport-like"/>
</dbReference>
<proteinExistence type="predicted"/>
<comment type="subcellular location">
    <subcellularLocation>
        <location evidence="1">Membrane</location>
    </subcellularLocation>
</comment>
<dbReference type="Pfam" id="PF00083">
    <property type="entry name" value="Sugar_tr"/>
    <property type="match status" value="2"/>
</dbReference>
<evidence type="ECO:0008006" key="9">
    <source>
        <dbReference type="Google" id="ProtNLM"/>
    </source>
</evidence>
<dbReference type="Gene3D" id="1.20.1250.20">
    <property type="entry name" value="MFS general substrate transporter like domains"/>
    <property type="match status" value="2"/>
</dbReference>
<dbReference type="SUPFAM" id="SSF103473">
    <property type="entry name" value="MFS general substrate transporter"/>
    <property type="match status" value="1"/>
</dbReference>
<dbReference type="PANTHER" id="PTHR48020">
    <property type="entry name" value="PROTON MYO-INOSITOL COTRANSPORTER"/>
    <property type="match status" value="1"/>
</dbReference>
<feature type="transmembrane region" description="Helical" evidence="6">
    <location>
        <begin position="191"/>
        <end position="210"/>
    </location>
</feature>
<keyword evidence="4 6" id="KW-1133">Transmembrane helix</keyword>
<evidence type="ECO:0000256" key="1">
    <source>
        <dbReference type="ARBA" id="ARBA00004370"/>
    </source>
</evidence>
<dbReference type="InterPro" id="IPR050814">
    <property type="entry name" value="Myo-inositol_Transporter"/>
</dbReference>
<name>A0ABP0BPC2_9PEZI</name>
<keyword evidence="5 6" id="KW-0472">Membrane</keyword>
<evidence type="ECO:0000313" key="7">
    <source>
        <dbReference type="EMBL" id="CAK7221463.1"/>
    </source>
</evidence>
<accession>A0ABP0BPC2</accession>
<keyword evidence="2" id="KW-0813">Transport</keyword>
<evidence type="ECO:0000313" key="8">
    <source>
        <dbReference type="Proteomes" id="UP001642406"/>
    </source>
</evidence>
<evidence type="ECO:0000256" key="2">
    <source>
        <dbReference type="ARBA" id="ARBA00022448"/>
    </source>
</evidence>
<keyword evidence="3 6" id="KW-0812">Transmembrane</keyword>
<dbReference type="InterPro" id="IPR036259">
    <property type="entry name" value="MFS_trans_sf"/>
</dbReference>
<dbReference type="EMBL" id="CAWUHC010000035">
    <property type="protein sequence ID" value="CAK7221463.1"/>
    <property type="molecule type" value="Genomic_DNA"/>
</dbReference>
<evidence type="ECO:0000256" key="6">
    <source>
        <dbReference type="SAM" id="Phobius"/>
    </source>
</evidence>